<evidence type="ECO:0000313" key="1">
    <source>
        <dbReference type="EMBL" id="KAJ8870599.1"/>
    </source>
</evidence>
<keyword evidence="2" id="KW-1185">Reference proteome</keyword>
<comment type="caution">
    <text evidence="1">The sequence shown here is derived from an EMBL/GenBank/DDBJ whole genome shotgun (WGS) entry which is preliminary data.</text>
</comment>
<proteinExistence type="predicted"/>
<organism evidence="1 2">
    <name type="scientific">Dryococelus australis</name>
    <dbReference type="NCBI Taxonomy" id="614101"/>
    <lineage>
        <taxon>Eukaryota</taxon>
        <taxon>Metazoa</taxon>
        <taxon>Ecdysozoa</taxon>
        <taxon>Arthropoda</taxon>
        <taxon>Hexapoda</taxon>
        <taxon>Insecta</taxon>
        <taxon>Pterygota</taxon>
        <taxon>Neoptera</taxon>
        <taxon>Polyneoptera</taxon>
        <taxon>Phasmatodea</taxon>
        <taxon>Verophasmatodea</taxon>
        <taxon>Anareolatae</taxon>
        <taxon>Phasmatidae</taxon>
        <taxon>Eurycanthinae</taxon>
        <taxon>Dryococelus</taxon>
    </lineage>
</organism>
<dbReference type="EMBL" id="JARBHB010000013">
    <property type="protein sequence ID" value="KAJ8870599.1"/>
    <property type="molecule type" value="Genomic_DNA"/>
</dbReference>
<gene>
    <name evidence="1" type="ORF">PR048_029622</name>
</gene>
<evidence type="ECO:0000313" key="2">
    <source>
        <dbReference type="Proteomes" id="UP001159363"/>
    </source>
</evidence>
<dbReference type="Proteomes" id="UP001159363">
    <property type="component" value="Chromosome 12"/>
</dbReference>
<protein>
    <submittedName>
        <fullName evidence="1">Uncharacterized protein</fullName>
    </submittedName>
</protein>
<accession>A0ABQ9GGC0</accession>
<sequence>MVMLAGGTILPPPPFGPAAAFSPFGPAATQLIPATPALPPRHTFAAAYPPATFFYWPYPPSPPVSPTSYYGGPVPALGPPQGPVQPPPPTLVIMQGLPSSANVGHVLNFFSGTPEVRG</sequence>
<name>A0ABQ9GGC0_9NEOP</name>
<reference evidence="1 2" key="1">
    <citation type="submission" date="2023-02" db="EMBL/GenBank/DDBJ databases">
        <title>LHISI_Scaffold_Assembly.</title>
        <authorList>
            <person name="Stuart O.P."/>
            <person name="Cleave R."/>
            <person name="Magrath M.J.L."/>
            <person name="Mikheyev A.S."/>
        </authorList>
    </citation>
    <scope>NUCLEOTIDE SEQUENCE [LARGE SCALE GENOMIC DNA]</scope>
    <source>
        <strain evidence="1">Daus_M_001</strain>
        <tissue evidence="1">Leg muscle</tissue>
    </source>
</reference>